<dbReference type="Gene3D" id="2.160.10.10">
    <property type="entry name" value="Hexapeptide repeat proteins"/>
    <property type="match status" value="1"/>
</dbReference>
<dbReference type="Pfam" id="PF25087">
    <property type="entry name" value="GMPPB_C"/>
    <property type="match status" value="1"/>
</dbReference>
<evidence type="ECO:0008006" key="7">
    <source>
        <dbReference type="Google" id="ProtNLM"/>
    </source>
</evidence>
<dbReference type="Proteomes" id="UP000648187">
    <property type="component" value="Unassembled WGS sequence"/>
</dbReference>
<evidence type="ECO:0000256" key="1">
    <source>
        <dbReference type="ARBA" id="ARBA00007274"/>
    </source>
</evidence>
<accession>A0A835GTH6</accession>
<comment type="similarity">
    <text evidence="1">Belongs to the transferase hexapeptide repeat family.</text>
</comment>
<dbReference type="Pfam" id="PF00483">
    <property type="entry name" value="NTP_transferase"/>
    <property type="match status" value="1"/>
</dbReference>
<dbReference type="InterPro" id="IPR011004">
    <property type="entry name" value="Trimer_LpxA-like_sf"/>
</dbReference>
<comment type="caution">
    <text evidence="5">The sequence shown here is derived from an EMBL/GenBank/DDBJ whole genome shotgun (WGS) entry which is preliminary data.</text>
</comment>
<proteinExistence type="inferred from homology"/>
<keyword evidence="6" id="KW-1185">Reference proteome</keyword>
<evidence type="ECO:0000313" key="6">
    <source>
        <dbReference type="Proteomes" id="UP000648187"/>
    </source>
</evidence>
<evidence type="ECO:0000259" key="4">
    <source>
        <dbReference type="Pfam" id="PF25087"/>
    </source>
</evidence>
<dbReference type="SUPFAM" id="SSF53448">
    <property type="entry name" value="Nucleotide-diphospho-sugar transferases"/>
    <property type="match status" value="1"/>
</dbReference>
<reference evidence="5" key="1">
    <citation type="submission" date="2020-08" db="EMBL/GenBank/DDBJ databases">
        <title>Spodoptera exigua strain:BAW_Kor-Di-RS1 Genome sequencing and assembly.</title>
        <authorList>
            <person name="Kim J."/>
            <person name="Nam H.Y."/>
            <person name="Kwon M."/>
            <person name="Choi J.H."/>
            <person name="Cho S.R."/>
            <person name="Kim G.-H."/>
        </authorList>
    </citation>
    <scope>NUCLEOTIDE SEQUENCE</scope>
    <source>
        <strain evidence="5">BAW_Kor-Di-RS1</strain>
        <tissue evidence="5">Whole-body</tissue>
    </source>
</reference>
<organism evidence="5 6">
    <name type="scientific">Spodoptera exigua</name>
    <name type="common">Beet armyworm</name>
    <name type="synonym">Noctua fulgens</name>
    <dbReference type="NCBI Taxonomy" id="7107"/>
    <lineage>
        <taxon>Eukaryota</taxon>
        <taxon>Metazoa</taxon>
        <taxon>Ecdysozoa</taxon>
        <taxon>Arthropoda</taxon>
        <taxon>Hexapoda</taxon>
        <taxon>Insecta</taxon>
        <taxon>Pterygota</taxon>
        <taxon>Neoptera</taxon>
        <taxon>Endopterygota</taxon>
        <taxon>Lepidoptera</taxon>
        <taxon>Glossata</taxon>
        <taxon>Ditrysia</taxon>
        <taxon>Noctuoidea</taxon>
        <taxon>Noctuidae</taxon>
        <taxon>Amphipyrinae</taxon>
        <taxon>Spodoptera</taxon>
    </lineage>
</organism>
<dbReference type="InterPro" id="IPR056729">
    <property type="entry name" value="GMPPB_C"/>
</dbReference>
<dbReference type="AlphaFoldDB" id="A0A835GTH6"/>
<dbReference type="CDD" id="cd06428">
    <property type="entry name" value="M1P_guanylylT_A_like_N"/>
    <property type="match status" value="1"/>
</dbReference>
<protein>
    <recommendedName>
        <fullName evidence="7">Nucleotidyl transferase domain-containing protein</fullName>
    </recommendedName>
</protein>
<evidence type="ECO:0000259" key="3">
    <source>
        <dbReference type="Pfam" id="PF00483"/>
    </source>
</evidence>
<evidence type="ECO:0000313" key="5">
    <source>
        <dbReference type="EMBL" id="KAF9423379.1"/>
    </source>
</evidence>
<name>A0A835GTH6_SPOEX</name>
<sequence length="475" mass="52298">MTPVNAMPEDKELIRKRASFKGKVTVFVNYLNTLEPDSLSPTESAVGTGLSLSASVEQGDVLLATALVKIMGINGTRFRPLSLDTPKPLFPIAGFPLIQHHIEACAKLEECKEILIIGSYTTNTMAQFVNDMQKEYHVMIRYLQEFTPLGTGGGLYHFRDQVRAGNPSAFFLLNGDVCADFPLKELWHFHSEKANALVTIMGTEATRQQSVHYGCMVRESSTKSVTHYVEKPNSYVSTLINCGVYVCSLQVFHTMADSFQKKQDGFYSGNGQSSPHPGYMSFEQDVLMQLAGTNKLYAMQVTNWWSQVKTAGSAIYANRHYLELHRDRVSKDKPCTVLPDVFIHPTAVVDSTAVIGPNVSIGAGVTIKAGVRIKESIVLNNATIHEHALVMYSVVGQEASVGEWSRVEGTPSDPDPNKPFAKMDNTPLFNTDGRLNPSITILGAGVVVPAETILLNSIVLPHKHLTRSFKHEIIL</sequence>
<dbReference type="Gene3D" id="3.90.550.10">
    <property type="entry name" value="Spore Coat Polysaccharide Biosynthesis Protein SpsA, Chain A"/>
    <property type="match status" value="1"/>
</dbReference>
<dbReference type="PANTHER" id="PTHR22572">
    <property type="entry name" value="SUGAR-1-PHOSPHATE GUANYL TRANSFERASE"/>
    <property type="match status" value="1"/>
</dbReference>
<evidence type="ECO:0000256" key="2">
    <source>
        <dbReference type="SAM" id="MobiDB-lite"/>
    </source>
</evidence>
<dbReference type="SUPFAM" id="SSF51161">
    <property type="entry name" value="Trimeric LpxA-like enzymes"/>
    <property type="match status" value="1"/>
</dbReference>
<dbReference type="EMBL" id="JACKWZ010000009">
    <property type="protein sequence ID" value="KAF9423379.1"/>
    <property type="molecule type" value="Genomic_DNA"/>
</dbReference>
<gene>
    <name evidence="5" type="ORF">HW555_001188</name>
</gene>
<dbReference type="InterPro" id="IPR050486">
    <property type="entry name" value="Mannose-1P_guanyltransferase"/>
</dbReference>
<dbReference type="InterPro" id="IPR005835">
    <property type="entry name" value="NTP_transferase_dom"/>
</dbReference>
<feature type="domain" description="Mannose-1-phosphate guanyltransferase C-terminal" evidence="4">
    <location>
        <begin position="338"/>
        <end position="474"/>
    </location>
</feature>
<feature type="domain" description="Nucleotidyl transferase" evidence="3">
    <location>
        <begin position="74"/>
        <end position="261"/>
    </location>
</feature>
<dbReference type="InterPro" id="IPR029044">
    <property type="entry name" value="Nucleotide-diphossugar_trans"/>
</dbReference>
<feature type="region of interest" description="Disordered" evidence="2">
    <location>
        <begin position="406"/>
        <end position="426"/>
    </location>
</feature>